<dbReference type="Gene3D" id="3.40.50.300">
    <property type="entry name" value="P-loop containing nucleotide triphosphate hydrolases"/>
    <property type="match status" value="1"/>
</dbReference>
<dbReference type="AlphaFoldDB" id="A0A7Y3TZ51"/>
<evidence type="ECO:0000313" key="2">
    <source>
        <dbReference type="EMBL" id="NOG32901.1"/>
    </source>
</evidence>
<evidence type="ECO:0000259" key="1">
    <source>
        <dbReference type="Pfam" id="PF13401"/>
    </source>
</evidence>
<reference evidence="2 3" key="1">
    <citation type="submission" date="2020-05" db="EMBL/GenBank/DDBJ databases">
        <authorList>
            <person name="Ruan W."/>
            <person name="Jeon C.O."/>
            <person name="Chun B.H."/>
        </authorList>
    </citation>
    <scope>NUCLEOTIDE SEQUENCE [LARGE SCALE GENOMIC DNA]</scope>
    <source>
        <strain evidence="2 3">TBZ9</strain>
    </source>
</reference>
<reference evidence="2 3" key="2">
    <citation type="submission" date="2020-06" db="EMBL/GenBank/DDBJ databases">
        <title>Halomonas songnenensis sp. nov., a moderately halophilic bacterium isolated from saline and alkaline soils.</title>
        <authorList>
            <person name="Jiang J."/>
            <person name="Pan Y."/>
        </authorList>
    </citation>
    <scope>NUCLEOTIDE SEQUENCE [LARGE SCALE GENOMIC DNA]</scope>
    <source>
        <strain evidence="2 3">TBZ9</strain>
    </source>
</reference>
<dbReference type="GO" id="GO:0016887">
    <property type="term" value="F:ATP hydrolysis activity"/>
    <property type="evidence" value="ECO:0007669"/>
    <property type="project" value="InterPro"/>
</dbReference>
<keyword evidence="2" id="KW-0067">ATP-binding</keyword>
<feature type="domain" description="ORC1/DEAH AAA+ ATPase" evidence="1">
    <location>
        <begin position="36"/>
        <end position="187"/>
    </location>
</feature>
<dbReference type="InterPro" id="IPR049945">
    <property type="entry name" value="AAA_22"/>
</dbReference>
<dbReference type="SUPFAM" id="SSF52540">
    <property type="entry name" value="P-loop containing nucleoside triphosphate hydrolases"/>
    <property type="match status" value="1"/>
</dbReference>
<dbReference type="Proteomes" id="UP000588806">
    <property type="component" value="Unassembled WGS sequence"/>
</dbReference>
<dbReference type="GO" id="GO:0005524">
    <property type="term" value="F:ATP binding"/>
    <property type="evidence" value="ECO:0007669"/>
    <property type="project" value="UniProtKB-KW"/>
</dbReference>
<dbReference type="Pfam" id="PF13401">
    <property type="entry name" value="AAA_22"/>
    <property type="match status" value="1"/>
</dbReference>
<gene>
    <name evidence="2" type="ORF">HLB35_16040</name>
</gene>
<organism evidence="2 3">
    <name type="scientific">Vreelandella azerica</name>
    <dbReference type="NCBI Taxonomy" id="2732867"/>
    <lineage>
        <taxon>Bacteria</taxon>
        <taxon>Pseudomonadati</taxon>
        <taxon>Pseudomonadota</taxon>
        <taxon>Gammaproteobacteria</taxon>
        <taxon>Oceanospirillales</taxon>
        <taxon>Halomonadaceae</taxon>
        <taxon>Vreelandella</taxon>
    </lineage>
</organism>
<sequence>MERFFNNAGPTKPNKHYHIDPLSRVDWDDIKHLIDQERYFVLHAPRQTGKTTTLLTMMQALNEQGDYACAYANIEGAQAARGDESKGIPTVCSALARSIEDYLGTKAVNAWWHETGRYEQPQDQITQLLRYWAKHSALPTVLFLDEVDALVGDTLISLLRQIRAGYAQRPAVFPQSIILCGVRDVRDYRLHQEGAEVITGGSAFNIKAKSLRMGNFTYEECEQLWCQHTEATGQPFDSRIFPELWEDTRGQPWLVNALGYELTWEFKPARERSCLLTLEDYRSAREKLIQSRATHLDQLTDKLREPRVQRVMSALLSSEESLDIQNIAPDDQQYVEDLGLIETYPSLRISNRIYREVIPRDLTWIMQTRIPNQEQVWYLTPERRLDMPKLLAGFQQFFREHAESWLERFQYKEAGPQLLMQAFLQRIINGGGRISREYGLGRKRTDLFIEWPLDEAQGFTGPVQRVVIELKLQHQSREAVLAKGLEQTADYADQVGADEAHLVIFNRDEKVPWDDKIWQSEAHCRGWRIGTWGRSQGQHGF</sequence>
<protein>
    <submittedName>
        <fullName evidence="2">ATP-binding protein</fullName>
    </submittedName>
</protein>
<comment type="caution">
    <text evidence="2">The sequence shown here is derived from an EMBL/GenBank/DDBJ whole genome shotgun (WGS) entry which is preliminary data.</text>
</comment>
<dbReference type="InterPro" id="IPR027417">
    <property type="entry name" value="P-loop_NTPase"/>
</dbReference>
<dbReference type="EMBL" id="JABFHI010000015">
    <property type="protein sequence ID" value="NOG32901.1"/>
    <property type="molecule type" value="Genomic_DNA"/>
</dbReference>
<name>A0A7Y3TZ51_9GAMM</name>
<evidence type="ECO:0000313" key="3">
    <source>
        <dbReference type="Proteomes" id="UP000588806"/>
    </source>
</evidence>
<accession>A0A7Y3TZ51</accession>
<dbReference type="RefSeq" id="WP_171703357.1">
    <property type="nucleotide sequence ID" value="NZ_JABFHI010000015.1"/>
</dbReference>
<proteinExistence type="predicted"/>
<keyword evidence="3" id="KW-1185">Reference proteome</keyword>
<keyword evidence="2" id="KW-0547">Nucleotide-binding</keyword>